<dbReference type="Proteomes" id="UP000000810">
    <property type="component" value="Chromosome"/>
</dbReference>
<feature type="domain" description="Transcription regulator TrmB N-terminal" evidence="2">
    <location>
        <begin position="14"/>
        <end position="85"/>
    </location>
</feature>
<dbReference type="RefSeq" id="WP_010867180.1">
    <property type="nucleotide sequence ID" value="NC_000868.1"/>
</dbReference>
<evidence type="ECO:0000259" key="2">
    <source>
        <dbReference type="Pfam" id="PF01978"/>
    </source>
</evidence>
<accession>Q9V2L9</accession>
<dbReference type="Proteomes" id="UP000009139">
    <property type="component" value="Chromosome"/>
</dbReference>
<dbReference type="AlphaFoldDB" id="Q9V2L9"/>
<dbReference type="Pfam" id="PF01978">
    <property type="entry name" value="TrmB"/>
    <property type="match status" value="1"/>
</dbReference>
<dbReference type="KEGG" id="pab:PAB2311"/>
<reference evidence="3" key="2">
    <citation type="journal article" date="2000" name="J. Mol. Biol.">
        <title>Archaeal homologs of eukaryotic methylation guide small nucleolar RNAs: lessons from the Pyrococcus genomes.</title>
        <authorList>
            <person name="Gaspin C."/>
            <person name="Cavaille J."/>
            <person name="Erauso G."/>
        </authorList>
    </citation>
    <scope>NUCLEOTIDE SEQUENCE</scope>
    <source>
        <strain evidence="3">Orsay</strain>
    </source>
</reference>
<dbReference type="OrthoDB" id="85833at2157"/>
<dbReference type="InterPro" id="IPR051797">
    <property type="entry name" value="TrmB-like"/>
</dbReference>
<dbReference type="InterPro" id="IPR036390">
    <property type="entry name" value="WH_DNA-bd_sf"/>
</dbReference>
<organism evidence="3 5">
    <name type="scientific">Pyrococcus abyssi (strain GE5 / Orsay)</name>
    <dbReference type="NCBI Taxonomy" id="272844"/>
    <lineage>
        <taxon>Archaea</taxon>
        <taxon>Methanobacteriati</taxon>
        <taxon>Methanobacteriota</taxon>
        <taxon>Thermococci</taxon>
        <taxon>Thermococcales</taxon>
        <taxon>Thermococcaceae</taxon>
        <taxon>Pyrococcus</taxon>
    </lineage>
</organism>
<dbReference type="SUPFAM" id="SSF46785">
    <property type="entry name" value="Winged helix' DNA-binding domain"/>
    <property type="match status" value="1"/>
</dbReference>
<dbReference type="EMBL" id="AJ248283">
    <property type="protein sequence ID" value="CAB48979.1"/>
    <property type="molecule type" value="Genomic_DNA"/>
</dbReference>
<dbReference type="EMBL" id="HE613800">
    <property type="protein sequence ID" value="CCE69428.1"/>
    <property type="molecule type" value="Genomic_DNA"/>
</dbReference>
<feature type="coiled-coil region" evidence="1">
    <location>
        <begin position="86"/>
        <end position="113"/>
    </location>
</feature>
<dbReference type="HOGENOM" id="CLU_173773_0_0_2"/>
<dbReference type="PATRIC" id="fig|272844.11.peg.63"/>
<reference evidence="3" key="3">
    <citation type="journal article" date="2001" name="Genome Res.">
        <title>Genome evolution at the genus level: comparison of three complete genomes of hyperthermophilic archaea.</title>
        <authorList>
            <person name="Lecompte O."/>
            <person name="Ripp R."/>
            <person name="Puzos-Barbe V."/>
            <person name="Duprat S."/>
            <person name="Heilig R."/>
            <person name="Dietrich J."/>
            <person name="Thierry J.C."/>
            <person name="Poch O."/>
        </authorList>
    </citation>
    <scope>NUCLEOTIDE SEQUENCE</scope>
    <source>
        <strain evidence="3">Orsay</strain>
    </source>
</reference>
<evidence type="ECO:0000256" key="1">
    <source>
        <dbReference type="SAM" id="Coils"/>
    </source>
</evidence>
<dbReference type="InterPro" id="IPR002831">
    <property type="entry name" value="Tscrpt_reg_TrmB_N"/>
</dbReference>
<reference evidence="3 5" key="4">
    <citation type="journal article" date="2003" name="Mol. Microbiol.">
        <title>An integrated analysis of the genome of the hyperthermophilic archaeon Pyrococcus abyssi.</title>
        <authorList>
            <person name="Cohen G."/>
            <person name="Barbe V."/>
            <person name="Flament D."/>
            <person name="Galperin M."/>
            <person name="Heilig R."/>
            <person name="Ripp R."/>
            <person name="Lecompte O."/>
            <person name="Prieur D."/>
            <person name="Poch O."/>
            <person name="Quellerou J."/>
            <person name="Thierry J.C."/>
            <person name="Van der Oost J."/>
            <person name="Weissenbach J."/>
            <person name="Zivanovic Y."/>
            <person name="Forterre P."/>
        </authorList>
    </citation>
    <scope>NUCLEOTIDE SEQUENCE [LARGE SCALE GENOMIC DNA]</scope>
    <source>
        <strain evidence="5">GE5 / Orsay</strain>
        <strain evidence="3">Orsay</strain>
    </source>
</reference>
<evidence type="ECO:0000313" key="6">
    <source>
        <dbReference type="Proteomes" id="UP000009139"/>
    </source>
</evidence>
<dbReference type="Gene3D" id="1.10.10.10">
    <property type="entry name" value="Winged helix-like DNA-binding domain superfamily/Winged helix DNA-binding domain"/>
    <property type="match status" value="1"/>
</dbReference>
<dbReference type="PIR" id="D75191">
    <property type="entry name" value="D75191"/>
</dbReference>
<dbReference type="PANTHER" id="PTHR34293:SF1">
    <property type="entry name" value="HTH-TYPE TRANSCRIPTIONAL REGULATOR TRMBL2"/>
    <property type="match status" value="1"/>
</dbReference>
<reference evidence="3" key="1">
    <citation type="submission" date="1999-07" db="EMBL/GenBank/DDBJ databases">
        <authorList>
            <person name="Genoscope"/>
        </authorList>
    </citation>
    <scope>NUCLEOTIDE SEQUENCE</scope>
    <source>
        <strain evidence="3">Orsay</strain>
    </source>
</reference>
<evidence type="ECO:0000313" key="4">
    <source>
        <dbReference type="EMBL" id="CCE69428.1"/>
    </source>
</evidence>
<evidence type="ECO:0000313" key="3">
    <source>
        <dbReference type="EMBL" id="CAB48979.1"/>
    </source>
</evidence>
<name>Q9V2L9_PYRAB</name>
<protein>
    <submittedName>
        <fullName evidence="4">Putative HTH transcription regulator</fullName>
    </submittedName>
</protein>
<sequence>MKQEEMLKKLEDLLKAIGLKKNEIRIYRLLVEKRRGMRIREIQRELGISERSVRTHVLNLYRRGLLKRELVQSGWLGYIYTPVSPLEILQKIKEHLMKSIEELERDLKNQTRS</sequence>
<proteinExistence type="predicted"/>
<keyword evidence="5" id="KW-1185">Reference proteome</keyword>
<dbReference type="InterPro" id="IPR036388">
    <property type="entry name" value="WH-like_DNA-bd_sf"/>
</dbReference>
<dbReference type="eggNOG" id="arCOG02243">
    <property type="taxonomic scope" value="Archaea"/>
</dbReference>
<dbReference type="PANTHER" id="PTHR34293">
    <property type="entry name" value="HTH-TYPE TRANSCRIPTIONAL REGULATOR TRMBL2"/>
    <property type="match status" value="1"/>
</dbReference>
<evidence type="ECO:0000313" key="5">
    <source>
        <dbReference type="Proteomes" id="UP000000810"/>
    </source>
</evidence>
<dbReference type="STRING" id="272844.PAB2311"/>
<reference evidence="4 6" key="5">
    <citation type="journal article" date="2012" name="Curr. Microbiol.">
        <title>Re-annotation of two hyperthermophilic archaea Pyrococcus abyssi GE5 and Pyrococcus furiosus DSM 3638.</title>
        <authorList>
            <person name="Gao J."/>
            <person name="Wang J."/>
        </authorList>
    </citation>
    <scope>GENOME REANNOTATION</scope>
    <source>
        <strain evidence="4">GE5</strain>
        <strain evidence="6">GE5 / Orsay</strain>
    </source>
</reference>
<gene>
    <name evidence="3" type="ordered locus">PAB2311</name>
</gene>
<keyword evidence="1" id="KW-0175">Coiled coil</keyword>